<proteinExistence type="predicted"/>
<evidence type="ECO:0000313" key="4">
    <source>
        <dbReference type="EMBL" id="RXI09756.1"/>
    </source>
</evidence>
<organism evidence="4 5">
    <name type="scientific">Malus domestica</name>
    <name type="common">Apple</name>
    <name type="synonym">Pyrus malus</name>
    <dbReference type="NCBI Taxonomy" id="3750"/>
    <lineage>
        <taxon>Eukaryota</taxon>
        <taxon>Viridiplantae</taxon>
        <taxon>Streptophyta</taxon>
        <taxon>Embryophyta</taxon>
        <taxon>Tracheophyta</taxon>
        <taxon>Spermatophyta</taxon>
        <taxon>Magnoliopsida</taxon>
        <taxon>eudicotyledons</taxon>
        <taxon>Gunneridae</taxon>
        <taxon>Pentapetalae</taxon>
        <taxon>rosids</taxon>
        <taxon>fabids</taxon>
        <taxon>Rosales</taxon>
        <taxon>Rosaceae</taxon>
        <taxon>Amygdaloideae</taxon>
        <taxon>Maleae</taxon>
        <taxon>Malus</taxon>
    </lineage>
</organism>
<dbReference type="GO" id="GO:0016998">
    <property type="term" value="P:cell wall macromolecule catabolic process"/>
    <property type="evidence" value="ECO:0007669"/>
    <property type="project" value="InterPro"/>
</dbReference>
<gene>
    <name evidence="4" type="ORF">DVH24_030255</name>
    <name evidence="3" type="ORF">DVH24_035567</name>
</gene>
<dbReference type="GO" id="GO:0006032">
    <property type="term" value="P:chitin catabolic process"/>
    <property type="evidence" value="ECO:0007669"/>
    <property type="project" value="InterPro"/>
</dbReference>
<name>A0A498KQD1_MALDO</name>
<dbReference type="Gene3D" id="3.30.20.10">
    <property type="entry name" value="Endochitinase, domain 2"/>
    <property type="match status" value="1"/>
</dbReference>
<dbReference type="Pfam" id="PF00182">
    <property type="entry name" value="Glyco_hydro_19"/>
    <property type="match status" value="2"/>
</dbReference>
<comment type="caution">
    <text evidence="4">The sequence shown here is derived from an EMBL/GenBank/DDBJ whole genome shotgun (WGS) entry which is preliminary data.</text>
</comment>
<feature type="domain" description="Glycoside hydrolase family 19 catalytic" evidence="2">
    <location>
        <begin position="49"/>
        <end position="80"/>
    </location>
</feature>
<protein>
    <recommendedName>
        <fullName evidence="2">Glycoside hydrolase family 19 catalytic domain-containing protein</fullName>
    </recommendedName>
</protein>
<dbReference type="STRING" id="3750.A0A498KQD1"/>
<keyword evidence="5" id="KW-1185">Reference proteome</keyword>
<dbReference type="SUPFAM" id="SSF53955">
    <property type="entry name" value="Lysozyme-like"/>
    <property type="match status" value="1"/>
</dbReference>
<evidence type="ECO:0000313" key="3">
    <source>
        <dbReference type="EMBL" id="RXH90803.1"/>
    </source>
</evidence>
<dbReference type="InterPro" id="IPR000726">
    <property type="entry name" value="Glyco_hydro_19_cat"/>
</dbReference>
<dbReference type="PANTHER" id="PTHR22595:SF111">
    <property type="entry name" value="CHITINASE 10"/>
    <property type="match status" value="1"/>
</dbReference>
<evidence type="ECO:0000313" key="5">
    <source>
        <dbReference type="Proteomes" id="UP000290289"/>
    </source>
</evidence>
<evidence type="ECO:0000259" key="2">
    <source>
        <dbReference type="Pfam" id="PF00182"/>
    </source>
</evidence>
<dbReference type="InterPro" id="IPR023346">
    <property type="entry name" value="Lysozyme-like_dom_sf"/>
</dbReference>
<dbReference type="EMBL" id="RDQH01000193">
    <property type="protein sequence ID" value="RXI09756.1"/>
    <property type="molecule type" value="Genomic_DNA"/>
</dbReference>
<keyword evidence="1" id="KW-0147">Chitin-binding</keyword>
<dbReference type="GO" id="GO:0004568">
    <property type="term" value="F:chitinase activity"/>
    <property type="evidence" value="ECO:0007669"/>
    <property type="project" value="InterPro"/>
</dbReference>
<sequence length="122" mass="13295">MALLFFNLPSSFFLVSFAFFCIAINLFSITNAPSGAEAAGGDCLPVSSLITKQLFHTLFLHKDDTACPAKDFYTYRSFINPDLAPPNYNYGPAGKALGFDGLKNPEVVANNSMIALKTALWF</sequence>
<dbReference type="Proteomes" id="UP000290289">
    <property type="component" value="Chromosome 9"/>
</dbReference>
<dbReference type="EMBL" id="RDQH01000335">
    <property type="protein sequence ID" value="RXH90803.1"/>
    <property type="molecule type" value="Genomic_DNA"/>
</dbReference>
<dbReference type="GO" id="GO:0008061">
    <property type="term" value="F:chitin binding"/>
    <property type="evidence" value="ECO:0007669"/>
    <property type="project" value="UniProtKB-KW"/>
</dbReference>
<reference evidence="4 5" key="1">
    <citation type="submission" date="2018-10" db="EMBL/GenBank/DDBJ databases">
        <title>A high-quality apple genome assembly.</title>
        <authorList>
            <person name="Hu J."/>
        </authorList>
    </citation>
    <scope>NUCLEOTIDE SEQUENCE [LARGE SCALE GENOMIC DNA]</scope>
    <source>
        <strain evidence="5">cv. HFTH1</strain>
        <tissue evidence="4">Young leaf</tissue>
    </source>
</reference>
<dbReference type="AlphaFoldDB" id="A0A498KQD1"/>
<evidence type="ECO:0000256" key="1">
    <source>
        <dbReference type="ARBA" id="ARBA00022669"/>
    </source>
</evidence>
<dbReference type="PANTHER" id="PTHR22595">
    <property type="entry name" value="CHITINASE-RELATED"/>
    <property type="match status" value="1"/>
</dbReference>
<accession>A0A498KQD1</accession>
<dbReference type="Gene3D" id="1.10.530.10">
    <property type="match status" value="2"/>
</dbReference>
<feature type="domain" description="Glycoside hydrolase family 19 catalytic" evidence="2">
    <location>
        <begin position="87"/>
        <end position="122"/>
    </location>
</feature>